<comment type="caution">
    <text evidence="1">The sequence shown here is derived from an EMBL/GenBank/DDBJ whole genome shotgun (WGS) entry which is preliminary data.</text>
</comment>
<dbReference type="EMBL" id="ASHM01028193">
    <property type="protein sequence ID" value="PNX74865.1"/>
    <property type="molecule type" value="Genomic_DNA"/>
</dbReference>
<reference evidence="1 2" key="2">
    <citation type="journal article" date="2017" name="Front. Plant Sci.">
        <title>Gene Classification and Mining of Molecular Markers Useful in Red Clover (Trifolium pratense) Breeding.</title>
        <authorList>
            <person name="Istvanek J."/>
            <person name="Dluhosova J."/>
            <person name="Dluhos P."/>
            <person name="Patkova L."/>
            <person name="Nedelnik J."/>
            <person name="Repkova J."/>
        </authorList>
    </citation>
    <scope>NUCLEOTIDE SEQUENCE [LARGE SCALE GENOMIC DNA]</scope>
    <source>
        <strain evidence="2">cv. Tatra</strain>
        <tissue evidence="1">Young leaves</tissue>
    </source>
</reference>
<dbReference type="PANTHER" id="PTHR43866:SF9">
    <property type="entry name" value="METHYLMALONATE-SEMIALDEHYDE DEHYDROGENASE (COA ACYLATING)"/>
    <property type="match status" value="1"/>
</dbReference>
<organism evidence="1 2">
    <name type="scientific">Trifolium pratense</name>
    <name type="common">Red clover</name>
    <dbReference type="NCBI Taxonomy" id="57577"/>
    <lineage>
        <taxon>Eukaryota</taxon>
        <taxon>Viridiplantae</taxon>
        <taxon>Streptophyta</taxon>
        <taxon>Embryophyta</taxon>
        <taxon>Tracheophyta</taxon>
        <taxon>Spermatophyta</taxon>
        <taxon>Magnoliopsida</taxon>
        <taxon>eudicotyledons</taxon>
        <taxon>Gunneridae</taxon>
        <taxon>Pentapetalae</taxon>
        <taxon>rosids</taxon>
        <taxon>fabids</taxon>
        <taxon>Fabales</taxon>
        <taxon>Fabaceae</taxon>
        <taxon>Papilionoideae</taxon>
        <taxon>50 kb inversion clade</taxon>
        <taxon>NPAAA clade</taxon>
        <taxon>Hologalegina</taxon>
        <taxon>IRL clade</taxon>
        <taxon>Trifolieae</taxon>
        <taxon>Trifolium</taxon>
    </lineage>
</organism>
<accession>A0A2K3L8L1</accession>
<feature type="non-terminal residue" evidence="1">
    <location>
        <position position="1"/>
    </location>
</feature>
<proteinExistence type="predicted"/>
<evidence type="ECO:0000313" key="1">
    <source>
        <dbReference type="EMBL" id="PNX74865.1"/>
    </source>
</evidence>
<dbReference type="PANTHER" id="PTHR43866">
    <property type="entry name" value="MALONATE-SEMIALDEHYDE DEHYDROGENASE"/>
    <property type="match status" value="1"/>
</dbReference>
<reference evidence="1 2" key="1">
    <citation type="journal article" date="2014" name="Am. J. Bot.">
        <title>Genome assembly and annotation for red clover (Trifolium pratense; Fabaceae).</title>
        <authorList>
            <person name="Istvanek J."/>
            <person name="Jaros M."/>
            <person name="Krenek A."/>
            <person name="Repkova J."/>
        </authorList>
    </citation>
    <scope>NUCLEOTIDE SEQUENCE [LARGE SCALE GENOMIC DNA]</scope>
    <source>
        <strain evidence="2">cv. Tatra</strain>
        <tissue evidence="1">Young leaves</tissue>
    </source>
</reference>
<dbReference type="GO" id="GO:0006574">
    <property type="term" value="P:L-valine catabolic process"/>
    <property type="evidence" value="ECO:0007669"/>
    <property type="project" value="TreeGrafter"/>
</dbReference>
<dbReference type="GO" id="GO:0004491">
    <property type="term" value="F:methylmalonate-semialdehyde dehydrogenase (acylating, NAD) activity"/>
    <property type="evidence" value="ECO:0007669"/>
    <property type="project" value="InterPro"/>
</dbReference>
<dbReference type="SUPFAM" id="SSF53720">
    <property type="entry name" value="ALDH-like"/>
    <property type="match status" value="1"/>
</dbReference>
<sequence length="67" mass="7361">VGINVPIPVPLPFFSFTGNKASFAGDLNFYGKAGVNFYTQIKTVTQNWKDSDSEDKINMAMPTSQKS</sequence>
<evidence type="ECO:0000313" key="2">
    <source>
        <dbReference type="Proteomes" id="UP000236291"/>
    </source>
</evidence>
<dbReference type="ExpressionAtlas" id="A0A2K3L8L1">
    <property type="expression patterns" value="baseline"/>
</dbReference>
<gene>
    <name evidence="1" type="ORF">L195_g030794</name>
</gene>
<dbReference type="GO" id="GO:0005739">
    <property type="term" value="C:mitochondrion"/>
    <property type="evidence" value="ECO:0007669"/>
    <property type="project" value="TreeGrafter"/>
</dbReference>
<dbReference type="InterPro" id="IPR010061">
    <property type="entry name" value="MeMal-semiAld_DH"/>
</dbReference>
<protein>
    <submittedName>
        <fullName evidence="1">Methylmalonate-semialdehyde dehydrogenase</fullName>
    </submittedName>
</protein>
<name>A0A2K3L8L1_TRIPR</name>
<dbReference type="AlphaFoldDB" id="A0A2K3L8L1"/>
<dbReference type="InterPro" id="IPR016161">
    <property type="entry name" value="Ald_DH/histidinol_DH"/>
</dbReference>
<dbReference type="GO" id="GO:0006210">
    <property type="term" value="P:thymine catabolic process"/>
    <property type="evidence" value="ECO:0007669"/>
    <property type="project" value="TreeGrafter"/>
</dbReference>
<dbReference type="Proteomes" id="UP000236291">
    <property type="component" value="Unassembled WGS sequence"/>
</dbReference>